<keyword evidence="3" id="KW-1185">Reference proteome</keyword>
<keyword evidence="1" id="KW-0732">Signal</keyword>
<sequence>MKLIIRSFLFILFLILNSVSVTAQTEDGNKSYIPNITVTTPQAAALSKAGEIPIDISTGRINYTIPVFEIKEGSFTMPINLSYNYSGLLLDESPGYGGLGWNFNIGGSIQHTVNGLNDEGHEYDKGTIDAYVKRIPPYNNSSSVETFTLLKRIADGITDGEPDKYSVNVGDLNCSFYLDKDNNPVFLKNENYKVTGNSTVGFTLTDDKGIKYIFNIPLDASKITADNSVDYKSSFLLTEINFPGTTNKILFQYGAPASYNDFNLSQTLMKNTNSLGNVQSYTLGNNKTYTALTVRKLTKIITNNYSIELQYNNNPTEPALGVISSLKVIDNAANIVKNYDFTFSTWVGRRINLLNVKYNNEVINQMEYDLSLPYPVMSAEIDYVQKDLWGYYNPNARAANPVGLTNPYDNPSIKPNLATTKIGALKKITYQTKGYSLIDYEPNKVYMAAGGYNFPYDSDGAITNPSVIASTSASDGITVEKTFVITKVPAEVTISYRLGNETSMTQNYDQRDTKVLLVKDGDSDSNALFSAQQQWLKELTWIPQKTSFTSGTPSPKVTITVPGTYRIKAMSSAGSTAWISANYLQTEENFNQTVGGIRVQQVKNCDFNGQCITTTYNYTQDAKSTGIMLQKPEFYSGYLTKYGSCNGYGRMDYYNYTSIYPLSNFRGSPVLYKTVEKIDSDGSTLVNGKTVFTYYGSQVQNSLLDEESYFTTGLLDTKTVKDNANTTLTFQSNSYQGGEVRTTPRFVYAVQAKPLIDKSACFWTDILFNTINYKHESKNYALEKQEETNYYAGKELLQRTISTYNLDTGNLKGQSKTNSANETIETKNYYAQDPEMASQPMINDLIATNITGVPLLTQSYKAGTKISEQLTNYDQGTATSNLLVPQAIYAAKFPNTFPNLANIGKLERKISLDQYDDKGNIVQYTLENGAPVSFIWGYYKSQPIAKIENATYSQVSSYVANLQGLSNTGTETDLINALNALRSSLPNAMITTYTHIPLIGVSTITDPKGDQITYIYDSLGRLRFVKDAQGKLLSENQYHYKN</sequence>
<reference evidence="3" key="1">
    <citation type="submission" date="2016-11" db="EMBL/GenBank/DDBJ databases">
        <authorList>
            <person name="Varghese N."/>
            <person name="Submissions S."/>
        </authorList>
    </citation>
    <scope>NUCLEOTIDE SEQUENCE [LARGE SCALE GENOMIC DNA]</scope>
    <source>
        <strain evidence="3">DSM 24724</strain>
    </source>
</reference>
<accession>A0A1M7IUY3</accession>
<evidence type="ECO:0000313" key="2">
    <source>
        <dbReference type="EMBL" id="SHM44453.1"/>
    </source>
</evidence>
<dbReference type="AlphaFoldDB" id="A0A1M7IUY3"/>
<dbReference type="OrthoDB" id="9814627at2"/>
<dbReference type="RefSeq" id="WP_068844333.1">
    <property type="nucleotide sequence ID" value="NZ_FRBT01000006.1"/>
</dbReference>
<protein>
    <recommendedName>
        <fullName evidence="4">YD repeat-containing protein</fullName>
    </recommendedName>
</protein>
<feature type="signal peptide" evidence="1">
    <location>
        <begin position="1"/>
        <end position="23"/>
    </location>
</feature>
<gene>
    <name evidence="2" type="ORF">SAMN05444484_10655</name>
</gene>
<feature type="chain" id="PRO_5009927042" description="YD repeat-containing protein" evidence="1">
    <location>
        <begin position="24"/>
        <end position="1042"/>
    </location>
</feature>
<evidence type="ECO:0000313" key="3">
    <source>
        <dbReference type="Proteomes" id="UP000184028"/>
    </source>
</evidence>
<evidence type="ECO:0000256" key="1">
    <source>
        <dbReference type="SAM" id="SignalP"/>
    </source>
</evidence>
<dbReference type="EMBL" id="FRBT01000006">
    <property type="protein sequence ID" value="SHM44453.1"/>
    <property type="molecule type" value="Genomic_DNA"/>
</dbReference>
<name>A0A1M7IUY3_9FLAO</name>
<dbReference type="STRING" id="946677.SAMN05444484_10655"/>
<proteinExistence type="predicted"/>
<evidence type="ECO:0008006" key="4">
    <source>
        <dbReference type="Google" id="ProtNLM"/>
    </source>
</evidence>
<dbReference type="Proteomes" id="UP000184028">
    <property type="component" value="Unassembled WGS sequence"/>
</dbReference>
<organism evidence="2 3">
    <name type="scientific">Flavobacterium chilense</name>
    <dbReference type="NCBI Taxonomy" id="946677"/>
    <lineage>
        <taxon>Bacteria</taxon>
        <taxon>Pseudomonadati</taxon>
        <taxon>Bacteroidota</taxon>
        <taxon>Flavobacteriia</taxon>
        <taxon>Flavobacteriales</taxon>
        <taxon>Flavobacteriaceae</taxon>
        <taxon>Flavobacterium</taxon>
    </lineage>
</organism>